<dbReference type="Pfam" id="PF01262">
    <property type="entry name" value="AlaDh_PNT_C"/>
    <property type="match status" value="1"/>
</dbReference>
<dbReference type="SUPFAM" id="SSF52283">
    <property type="entry name" value="Formate/glycerate dehydrogenase catalytic domain-like"/>
    <property type="match status" value="1"/>
</dbReference>
<sequence length="376" mass="38647">MKIGIPAETLAGESRVAATPETVKKLVASGHQIVIGRGAGDAASVPDAAFEAAGATLGSAADALGAELVLKVRAPSPEELAQMTRGSVVVGMLNPFDAENNARMAAAGVTAFALEAAPRTTRAQSMDVLSSQANIAGYKAVMLAANLYQRFMPMLMTAAGTVKAARLVVLGAGVAGLQAIATAKRLGAVIEASDVRPAVREQIESLGAKFIDVPFETDEEREIAKGVGGYARPMPAAWLARQAQLVHTRLTQADIVISTALIPGRAAPTLISEDTVKAMKPGSVIIDLAAGRGANGGGNCPLSVADEVVKVHGITIAGYTNLAGMVAADASALYARNVLDFLKLVIDKEGKLVIDTNDDIVAACLMCRDGQVLRAA</sequence>
<dbReference type="SMART" id="SM01003">
    <property type="entry name" value="AlaDh_PNT_N"/>
    <property type="match status" value="1"/>
</dbReference>
<dbReference type="PANTHER" id="PTHR10160:SF19">
    <property type="entry name" value="PROTON-TRANSLOCATING NAD(P)(+) TRANSHYDROGENASE"/>
    <property type="match status" value="1"/>
</dbReference>
<feature type="domain" description="Alanine dehydrogenase/pyridine nucleotide transhydrogenase N-terminal" evidence="13">
    <location>
        <begin position="4"/>
        <end position="136"/>
    </location>
</feature>
<dbReference type="InterPro" id="IPR007698">
    <property type="entry name" value="AlaDH/PNT_NAD(H)-bd"/>
</dbReference>
<dbReference type="RefSeq" id="WP_150575679.1">
    <property type="nucleotide sequence ID" value="NZ_CABPSN010000002.1"/>
</dbReference>
<accession>A0A5E4UIV8</accession>
<dbReference type="SMART" id="SM01002">
    <property type="entry name" value="AlaDh_PNT_C"/>
    <property type="match status" value="1"/>
</dbReference>
<keyword evidence="6" id="KW-1278">Translocase</keyword>
<organism evidence="14 15">
    <name type="scientific">Pandoraea aquatica</name>
    <dbReference type="NCBI Taxonomy" id="2508290"/>
    <lineage>
        <taxon>Bacteria</taxon>
        <taxon>Pseudomonadati</taxon>
        <taxon>Pseudomonadota</taxon>
        <taxon>Betaproteobacteria</taxon>
        <taxon>Burkholderiales</taxon>
        <taxon>Burkholderiaceae</taxon>
        <taxon>Pandoraea</taxon>
    </lineage>
</organism>
<dbReference type="Proteomes" id="UP000366819">
    <property type="component" value="Unassembled WGS sequence"/>
</dbReference>
<evidence type="ECO:0000313" key="14">
    <source>
        <dbReference type="EMBL" id="VVD99821.1"/>
    </source>
</evidence>
<dbReference type="GO" id="GO:0006740">
    <property type="term" value="P:NADPH regeneration"/>
    <property type="evidence" value="ECO:0007669"/>
    <property type="project" value="TreeGrafter"/>
</dbReference>
<evidence type="ECO:0000259" key="13">
    <source>
        <dbReference type="SMART" id="SM01003"/>
    </source>
</evidence>
<evidence type="ECO:0000256" key="10">
    <source>
        <dbReference type="ARBA" id="ARBA00076996"/>
    </source>
</evidence>
<proteinExistence type="inferred from homology"/>
<evidence type="ECO:0000256" key="2">
    <source>
        <dbReference type="ARBA" id="ARBA00005689"/>
    </source>
</evidence>
<comment type="function">
    <text evidence="1">The transhydrogenation between NADH and NADP is coupled to respiration and ATP hydrolysis and functions as a proton pump across the membrane.</text>
</comment>
<dbReference type="FunFam" id="3.40.50.720:FF:000188">
    <property type="entry name" value="NAD(P) transhydrogenase alpha subunit 1"/>
    <property type="match status" value="1"/>
</dbReference>
<evidence type="ECO:0000256" key="9">
    <source>
        <dbReference type="ARBA" id="ARBA00071353"/>
    </source>
</evidence>
<evidence type="ECO:0000256" key="8">
    <source>
        <dbReference type="ARBA" id="ARBA00048202"/>
    </source>
</evidence>
<dbReference type="SUPFAM" id="SSF51735">
    <property type="entry name" value="NAD(P)-binding Rossmann-fold domains"/>
    <property type="match status" value="1"/>
</dbReference>
<keyword evidence="15" id="KW-1185">Reference proteome</keyword>
<evidence type="ECO:0000256" key="4">
    <source>
        <dbReference type="ARBA" id="ARBA00022741"/>
    </source>
</evidence>
<keyword evidence="4" id="KW-0547">Nucleotide-binding</keyword>
<dbReference type="OrthoDB" id="9804592at2"/>
<dbReference type="CDD" id="cd05304">
    <property type="entry name" value="Rubrum_tdh"/>
    <property type="match status" value="1"/>
</dbReference>
<comment type="catalytic activity">
    <reaction evidence="8">
        <text>NAD(+) + NADPH + H(+)(in) = NADH + NADP(+) + H(+)(out)</text>
        <dbReference type="Rhea" id="RHEA:47992"/>
        <dbReference type="ChEBI" id="CHEBI:15378"/>
        <dbReference type="ChEBI" id="CHEBI:57540"/>
        <dbReference type="ChEBI" id="CHEBI:57783"/>
        <dbReference type="ChEBI" id="CHEBI:57945"/>
        <dbReference type="ChEBI" id="CHEBI:58349"/>
        <dbReference type="EC" id="7.1.1.1"/>
    </reaction>
</comment>
<evidence type="ECO:0000256" key="6">
    <source>
        <dbReference type="ARBA" id="ARBA00022967"/>
    </source>
</evidence>
<dbReference type="InterPro" id="IPR007886">
    <property type="entry name" value="AlaDH/PNT_N"/>
</dbReference>
<dbReference type="PANTHER" id="PTHR10160">
    <property type="entry name" value="NAD(P) TRANSHYDROGENASE"/>
    <property type="match status" value="1"/>
</dbReference>
<keyword evidence="5" id="KW-0521">NADP</keyword>
<gene>
    <name evidence="14" type="ORF">PAQ31011_02081</name>
</gene>
<dbReference type="EC" id="7.1.1.1" evidence="3"/>
<evidence type="ECO:0000256" key="7">
    <source>
        <dbReference type="ARBA" id="ARBA00023027"/>
    </source>
</evidence>
<dbReference type="GO" id="GO:0008750">
    <property type="term" value="F:proton-translocating NAD(P)+ transhydrogenase activity"/>
    <property type="evidence" value="ECO:0007669"/>
    <property type="project" value="UniProtKB-EC"/>
</dbReference>
<evidence type="ECO:0000256" key="3">
    <source>
        <dbReference type="ARBA" id="ARBA00012943"/>
    </source>
</evidence>
<dbReference type="Gene3D" id="3.40.50.720">
    <property type="entry name" value="NAD(P)-binding Rossmann-like Domain"/>
    <property type="match status" value="2"/>
</dbReference>
<dbReference type="EMBL" id="CABPSN010000002">
    <property type="protein sequence ID" value="VVD99821.1"/>
    <property type="molecule type" value="Genomic_DNA"/>
</dbReference>
<evidence type="ECO:0000256" key="5">
    <source>
        <dbReference type="ARBA" id="ARBA00022857"/>
    </source>
</evidence>
<dbReference type="InterPro" id="IPR036291">
    <property type="entry name" value="NAD(P)-bd_dom_sf"/>
</dbReference>
<evidence type="ECO:0000256" key="1">
    <source>
        <dbReference type="ARBA" id="ARBA00003943"/>
    </source>
</evidence>
<dbReference type="Pfam" id="PF05222">
    <property type="entry name" value="AlaDh_PNT_N"/>
    <property type="match status" value="1"/>
</dbReference>
<dbReference type="AlphaFoldDB" id="A0A5E4UIV8"/>
<dbReference type="GO" id="GO:0005886">
    <property type="term" value="C:plasma membrane"/>
    <property type="evidence" value="ECO:0007669"/>
    <property type="project" value="TreeGrafter"/>
</dbReference>
<feature type="domain" description="Alanine dehydrogenase/pyridine nucleotide transhydrogenase NAD(H)-binding" evidence="12">
    <location>
        <begin position="145"/>
        <end position="318"/>
    </location>
</feature>
<evidence type="ECO:0000256" key="11">
    <source>
        <dbReference type="ARBA" id="ARBA00084087"/>
    </source>
</evidence>
<name>A0A5E4UIV8_9BURK</name>
<protein>
    <recommendedName>
        <fullName evidence="9">NAD(P) transhydrogenase subunit alpha part 1</fullName>
        <ecNumber evidence="3">7.1.1.1</ecNumber>
    </recommendedName>
    <alternativeName>
        <fullName evidence="11">Nicotinamide nucleotide transhydrogenase subunit alpha 1</fullName>
    </alternativeName>
    <alternativeName>
        <fullName evidence="10">Pyridine nucleotide transhydrogenase subunit alpha 1</fullName>
    </alternativeName>
</protein>
<reference evidence="14 15" key="1">
    <citation type="submission" date="2019-08" db="EMBL/GenBank/DDBJ databases">
        <authorList>
            <person name="Peeters C."/>
        </authorList>
    </citation>
    <scope>NUCLEOTIDE SEQUENCE [LARGE SCALE GENOMIC DNA]</scope>
    <source>
        <strain evidence="14 15">LMG 31011</strain>
    </source>
</reference>
<comment type="similarity">
    <text evidence="2">Belongs to the AlaDH/PNT family.</text>
</comment>
<dbReference type="NCBIfam" id="NF006942">
    <property type="entry name" value="PRK09424.1"/>
    <property type="match status" value="1"/>
</dbReference>
<evidence type="ECO:0000259" key="12">
    <source>
        <dbReference type="SMART" id="SM01002"/>
    </source>
</evidence>
<dbReference type="GO" id="GO:0050661">
    <property type="term" value="F:NADP binding"/>
    <property type="evidence" value="ECO:0007669"/>
    <property type="project" value="TreeGrafter"/>
</dbReference>
<evidence type="ECO:0000313" key="15">
    <source>
        <dbReference type="Proteomes" id="UP000366819"/>
    </source>
</evidence>
<keyword evidence="7" id="KW-0520">NAD</keyword>